<feature type="repeat" description="TPR" evidence="3">
    <location>
        <begin position="31"/>
        <end position="64"/>
    </location>
</feature>
<dbReference type="SMART" id="SM00028">
    <property type="entry name" value="TPR"/>
    <property type="match status" value="6"/>
</dbReference>
<comment type="caution">
    <text evidence="4">The sequence shown here is derived from an EMBL/GenBank/DDBJ whole genome shotgun (WGS) entry which is preliminary data.</text>
</comment>
<organism evidence="4 5">
    <name type="scientific">Treponema denticola SP33</name>
    <dbReference type="NCBI Taxonomy" id="999437"/>
    <lineage>
        <taxon>Bacteria</taxon>
        <taxon>Pseudomonadati</taxon>
        <taxon>Spirochaetota</taxon>
        <taxon>Spirochaetia</taxon>
        <taxon>Spirochaetales</taxon>
        <taxon>Treponemataceae</taxon>
        <taxon>Treponema</taxon>
    </lineage>
</organism>
<keyword evidence="2 3" id="KW-0802">TPR repeat</keyword>
<evidence type="ECO:0000256" key="2">
    <source>
        <dbReference type="ARBA" id="ARBA00022803"/>
    </source>
</evidence>
<dbReference type="HOGENOM" id="CLU_003728_2_4_12"/>
<feature type="non-terminal residue" evidence="4">
    <location>
        <position position="1"/>
    </location>
</feature>
<dbReference type="InterPro" id="IPR011990">
    <property type="entry name" value="TPR-like_helical_dom_sf"/>
</dbReference>
<name>M2B9X5_TREDN</name>
<dbReference type="InterPro" id="IPR019734">
    <property type="entry name" value="TPR_rpt"/>
</dbReference>
<dbReference type="Pfam" id="PF13181">
    <property type="entry name" value="TPR_8"/>
    <property type="match status" value="1"/>
</dbReference>
<reference evidence="4 5" key="1">
    <citation type="submission" date="2012-01" db="EMBL/GenBank/DDBJ databases">
        <title>The Genome Sequence of Treponema denticola SP33.</title>
        <authorList>
            <consortium name="The Broad Institute Genome Sequencing Platform"/>
            <person name="Earl A."/>
            <person name="Ward D."/>
            <person name="Feldgarden M."/>
            <person name="Gevers D."/>
            <person name="Blanton J.M."/>
            <person name="Fenno C.J."/>
            <person name="Baranova O.V."/>
            <person name="Mathney J."/>
            <person name="Dewhirst F.E."/>
            <person name="Izard J."/>
            <person name="Young S.K."/>
            <person name="Zeng Q."/>
            <person name="Gargeya S."/>
            <person name="Fitzgerald M."/>
            <person name="Haas B."/>
            <person name="Abouelleil A."/>
            <person name="Alvarado L."/>
            <person name="Arachchi H.M."/>
            <person name="Berlin A."/>
            <person name="Chapman S.B."/>
            <person name="Gearin G."/>
            <person name="Goldberg J."/>
            <person name="Griggs A."/>
            <person name="Gujja S."/>
            <person name="Hansen M."/>
            <person name="Heiman D."/>
            <person name="Howarth C."/>
            <person name="Larimer J."/>
            <person name="Lui A."/>
            <person name="MacDonald P.J.P."/>
            <person name="McCowen C."/>
            <person name="Montmayeur A."/>
            <person name="Murphy C."/>
            <person name="Neiman D."/>
            <person name="Pearson M."/>
            <person name="Priest M."/>
            <person name="Roberts A."/>
            <person name="Saif S."/>
            <person name="Shea T."/>
            <person name="Sisk P."/>
            <person name="Stolte C."/>
            <person name="Sykes S."/>
            <person name="Wortman J."/>
            <person name="Nusbaum C."/>
            <person name="Birren B."/>
        </authorList>
    </citation>
    <scope>NUCLEOTIDE SEQUENCE [LARGE SCALE GENOMIC DNA]</scope>
    <source>
        <strain evidence="4 5">SP33</strain>
    </source>
</reference>
<dbReference type="PROSITE" id="PS50293">
    <property type="entry name" value="TPR_REGION"/>
    <property type="match status" value="2"/>
</dbReference>
<dbReference type="PANTHER" id="PTHR44858">
    <property type="entry name" value="TETRATRICOPEPTIDE REPEAT PROTEIN 6"/>
    <property type="match status" value="1"/>
</dbReference>
<feature type="repeat" description="TPR" evidence="3">
    <location>
        <begin position="1"/>
        <end position="30"/>
    </location>
</feature>
<evidence type="ECO:0000313" key="5">
    <source>
        <dbReference type="Proteomes" id="UP000016183"/>
    </source>
</evidence>
<evidence type="ECO:0000313" key="4">
    <source>
        <dbReference type="EMBL" id="EMB26215.1"/>
    </source>
</evidence>
<evidence type="ECO:0000256" key="1">
    <source>
        <dbReference type="ARBA" id="ARBA00022737"/>
    </source>
</evidence>
<dbReference type="Proteomes" id="UP000016183">
    <property type="component" value="Unassembled WGS sequence"/>
</dbReference>
<dbReference type="SUPFAM" id="SSF81901">
    <property type="entry name" value="HCP-like"/>
    <property type="match status" value="1"/>
</dbReference>
<dbReference type="PANTHER" id="PTHR44858:SF1">
    <property type="entry name" value="UDP-N-ACETYLGLUCOSAMINE--PEPTIDE N-ACETYLGLUCOSAMINYLTRANSFERASE SPINDLY-RELATED"/>
    <property type="match status" value="1"/>
</dbReference>
<proteinExistence type="predicted"/>
<dbReference type="Gene3D" id="1.25.40.10">
    <property type="entry name" value="Tetratricopeptide repeat domain"/>
    <property type="match status" value="3"/>
</dbReference>
<keyword evidence="1" id="KW-0677">Repeat</keyword>
<dbReference type="RefSeq" id="WP_010693583.1">
    <property type="nucleotide sequence ID" value="NZ_KB442453.1"/>
</dbReference>
<feature type="repeat" description="TPR" evidence="3">
    <location>
        <begin position="200"/>
        <end position="233"/>
    </location>
</feature>
<dbReference type="AlphaFoldDB" id="M2B9X5"/>
<dbReference type="Pfam" id="PF00515">
    <property type="entry name" value="TPR_1"/>
    <property type="match status" value="1"/>
</dbReference>
<dbReference type="InterPro" id="IPR050498">
    <property type="entry name" value="Ycf3"/>
</dbReference>
<dbReference type="PROSITE" id="PS50005">
    <property type="entry name" value="TPR"/>
    <property type="match status" value="4"/>
</dbReference>
<dbReference type="Pfam" id="PF13414">
    <property type="entry name" value="TPR_11"/>
    <property type="match status" value="1"/>
</dbReference>
<dbReference type="EMBL" id="AGDZ01000016">
    <property type="protein sequence ID" value="EMB26215.1"/>
    <property type="molecule type" value="Genomic_DNA"/>
</dbReference>
<gene>
    <name evidence="4" type="ORF">HMPREF9733_00497</name>
</gene>
<feature type="repeat" description="TPR" evidence="3">
    <location>
        <begin position="99"/>
        <end position="132"/>
    </location>
</feature>
<accession>M2B9X5</accession>
<dbReference type="PATRIC" id="fig|999437.3.peg.497"/>
<protein>
    <submittedName>
        <fullName evidence="4">Uncharacterized protein</fullName>
    </submittedName>
</protein>
<sequence length="258" mass="30453">LNRGEMYYYVNEHEKALADFDKVIELNPKEDRAYYWKGLVYEYLKQYESSLVYLNKAIQLNDKNYKYYELRSLVYKQLREYDKAYNDVNIAIKLNQNNGILYSLRGLLNEYLNKYNDAIIDYKKSIELMPEFIAPYKSLLSIYLQTQNYEAGLEVADKAINIEQSWILYSTRGYLFLMLQSYNEAISDSNRAIKLNSGFADSYLTRGKAYLALKEYKKAIEDFDMAIKLDPDNIDKIKEDAIEYKKQAYEALAEMEGK</sequence>
<evidence type="ECO:0000256" key="3">
    <source>
        <dbReference type="PROSITE-ProRule" id="PRU00339"/>
    </source>
</evidence>